<feature type="domain" description="HTH luxR-type" evidence="3">
    <location>
        <begin position="891"/>
        <end position="956"/>
    </location>
</feature>
<dbReference type="SUPFAM" id="SSF46894">
    <property type="entry name" value="C-terminal effector domain of the bipartite response regulators"/>
    <property type="match status" value="1"/>
</dbReference>
<protein>
    <submittedName>
        <fullName evidence="4">Regulatory protein, luxR family</fullName>
    </submittedName>
</protein>
<gene>
    <name evidence="4" type="ORF">SAMN05216574_10411</name>
</gene>
<dbReference type="SUPFAM" id="SSF52540">
    <property type="entry name" value="P-loop containing nucleoside triphosphate hydrolases"/>
    <property type="match status" value="1"/>
</dbReference>
<evidence type="ECO:0000256" key="2">
    <source>
        <dbReference type="ARBA" id="ARBA00022840"/>
    </source>
</evidence>
<evidence type="ECO:0000259" key="3">
    <source>
        <dbReference type="PROSITE" id="PS50043"/>
    </source>
</evidence>
<dbReference type="InterPro" id="IPR027417">
    <property type="entry name" value="P-loop_NTPase"/>
</dbReference>
<keyword evidence="1" id="KW-0547">Nucleotide-binding</keyword>
<dbReference type="InterPro" id="IPR016032">
    <property type="entry name" value="Sig_transdc_resp-reg_C-effctor"/>
</dbReference>
<keyword evidence="5" id="KW-1185">Reference proteome</keyword>
<dbReference type="CDD" id="cd06170">
    <property type="entry name" value="LuxR_C_like"/>
    <property type="match status" value="1"/>
</dbReference>
<dbReference type="PANTHER" id="PTHR16305:SF28">
    <property type="entry name" value="GUANYLATE CYCLASE DOMAIN-CONTAINING PROTEIN"/>
    <property type="match status" value="1"/>
</dbReference>
<dbReference type="SMART" id="SM00421">
    <property type="entry name" value="HTH_LUXR"/>
    <property type="match status" value="1"/>
</dbReference>
<dbReference type="RefSeq" id="WP_175527131.1">
    <property type="nucleotide sequence ID" value="NZ_FOND01000004.1"/>
</dbReference>
<dbReference type="PANTHER" id="PTHR16305">
    <property type="entry name" value="TESTICULAR SOLUBLE ADENYLYL CYCLASE"/>
    <property type="match status" value="1"/>
</dbReference>
<dbReference type="GO" id="GO:0004016">
    <property type="term" value="F:adenylate cyclase activity"/>
    <property type="evidence" value="ECO:0007669"/>
    <property type="project" value="TreeGrafter"/>
</dbReference>
<dbReference type="Gene3D" id="1.10.10.10">
    <property type="entry name" value="Winged helix-like DNA-binding domain superfamily/Winged helix DNA-binding domain"/>
    <property type="match status" value="1"/>
</dbReference>
<dbReference type="PRINTS" id="PR00038">
    <property type="entry name" value="HTHLUXR"/>
</dbReference>
<dbReference type="PROSITE" id="PS50043">
    <property type="entry name" value="HTH_LUXR_2"/>
    <property type="match status" value="1"/>
</dbReference>
<proteinExistence type="predicted"/>
<sequence>MSGWAPPPLPARWASPARPAFVGRWSELAAFEEVWAAVLAGSRQVVFVGGEPGAGKSRLLAEVATTLHRHGAAVLVGTCAAEFGPPYQPFGEPLGALLGARPEAGLDDRLATLAGRGSPEDGDGPSHEYRRALYDAAVDAVCDVAAGRPLVLALEDLHWAGPSALQLLAHLVERTADCPLLLLGTHRTTAPDRSAGLVRTIAQLYRLDGVRRLDLAGLAAEDIAQYLVQEGHLSPYAARGAATVLRDQTGGNPFFLRELWRDHAAHGGRDLTVRQAPASVRDTILGRLERLPLPARQTVELAAVVGEDVDVATVLAASEWSRETTLAGLDEAVAFGLLEPVPPSDDVLRFPHALCRQAVLDLLPASRRLQQHAGVARAVESTIPASERRTQRLAFHYAQAQALGHAAEAVRYLTEAARSAARGLAHEDAAGWFEQAAALSEDDAGRGDLVLSAAGSHLLAGDFARARVLAERVATGSAEPGRRLAAAVAYEDASWRPGLPGHRAVELLEDALAGIAPDPADPHYVRGLASLGRALAFTGATVEADVLGRRAVDLARQHGDDDLLAHALQAGLWNGLRPEDAPDKFARAGELARLADRTGTLAHLGPAAYYRGVISYLQGEPDALAQAHDDLVRMARATGQTFFEYMAGCMSYARQFSAGDFAAAHRTCGELQDLGTSFGSDDTEGPCAVQSYMIRRESGTVGQVRGLITGDERPEEHWAPGLLALYTELELPGPAARLLAWLLDGRLARYEDSAQWPCVLIYAVEAALFLEDDAAARALRPRMAEYAGTNLVAGQFVAVFGSADRYLGALDSLLGGPAEEELAAALAMDTRMGSALHQAHTLAAQAVHARRSGAGAAVLDDLTGRARRLAEPLGLRRVLRLLGGTAPPVPAPRSPGGLTSRETEVLQLLGEGLLNREIADRLVISENTAANHVRSILAKTGSGNRTQAAMFAAAHGLLE</sequence>
<organism evidence="4 5">
    <name type="scientific">Blastococcus tunisiensis</name>
    <dbReference type="NCBI Taxonomy" id="1798228"/>
    <lineage>
        <taxon>Bacteria</taxon>
        <taxon>Bacillati</taxon>
        <taxon>Actinomycetota</taxon>
        <taxon>Actinomycetes</taxon>
        <taxon>Geodermatophilales</taxon>
        <taxon>Geodermatophilaceae</taxon>
        <taxon>Blastococcus</taxon>
    </lineage>
</organism>
<dbReference type="Pfam" id="PF00196">
    <property type="entry name" value="GerE"/>
    <property type="match status" value="1"/>
</dbReference>
<dbReference type="GO" id="GO:0006355">
    <property type="term" value="P:regulation of DNA-templated transcription"/>
    <property type="evidence" value="ECO:0007669"/>
    <property type="project" value="InterPro"/>
</dbReference>
<evidence type="ECO:0000313" key="4">
    <source>
        <dbReference type="EMBL" id="SFE49373.1"/>
    </source>
</evidence>
<dbReference type="STRING" id="1798228.SAMN05216574_10411"/>
<dbReference type="GO" id="GO:0003677">
    <property type="term" value="F:DNA binding"/>
    <property type="evidence" value="ECO:0007669"/>
    <property type="project" value="InterPro"/>
</dbReference>
<dbReference type="GO" id="GO:0005737">
    <property type="term" value="C:cytoplasm"/>
    <property type="evidence" value="ECO:0007669"/>
    <property type="project" value="TreeGrafter"/>
</dbReference>
<dbReference type="GO" id="GO:0005524">
    <property type="term" value="F:ATP binding"/>
    <property type="evidence" value="ECO:0007669"/>
    <property type="project" value="UniProtKB-KW"/>
</dbReference>
<dbReference type="Proteomes" id="UP000198589">
    <property type="component" value="Unassembled WGS sequence"/>
</dbReference>
<reference evidence="5" key="1">
    <citation type="submission" date="2016-10" db="EMBL/GenBank/DDBJ databases">
        <authorList>
            <person name="Varghese N."/>
            <person name="Submissions S."/>
        </authorList>
    </citation>
    <scope>NUCLEOTIDE SEQUENCE [LARGE SCALE GENOMIC DNA]</scope>
    <source>
        <strain evidence="5">DSM 46838</strain>
    </source>
</reference>
<dbReference type="InterPro" id="IPR036388">
    <property type="entry name" value="WH-like_DNA-bd_sf"/>
</dbReference>
<dbReference type="InterPro" id="IPR000792">
    <property type="entry name" value="Tscrpt_reg_LuxR_C"/>
</dbReference>
<keyword evidence="2" id="KW-0067">ATP-binding</keyword>
<dbReference type="Pfam" id="PF13191">
    <property type="entry name" value="AAA_16"/>
    <property type="match status" value="1"/>
</dbReference>
<accession>A0A1I2B284</accession>
<dbReference type="InterPro" id="IPR041664">
    <property type="entry name" value="AAA_16"/>
</dbReference>
<dbReference type="EMBL" id="FOND01000004">
    <property type="protein sequence ID" value="SFE49373.1"/>
    <property type="molecule type" value="Genomic_DNA"/>
</dbReference>
<evidence type="ECO:0000313" key="5">
    <source>
        <dbReference type="Proteomes" id="UP000198589"/>
    </source>
</evidence>
<name>A0A1I2B284_9ACTN</name>
<dbReference type="AlphaFoldDB" id="A0A1I2B284"/>
<evidence type="ECO:0000256" key="1">
    <source>
        <dbReference type="ARBA" id="ARBA00022741"/>
    </source>
</evidence>